<dbReference type="PROSITE" id="PS50887">
    <property type="entry name" value="GGDEF"/>
    <property type="match status" value="1"/>
</dbReference>
<dbReference type="InterPro" id="IPR000160">
    <property type="entry name" value="GGDEF_dom"/>
</dbReference>
<reference evidence="4" key="1">
    <citation type="submission" date="2020-02" db="EMBL/GenBank/DDBJ databases">
        <authorList>
            <person name="Meier V. D."/>
        </authorList>
    </citation>
    <scope>NUCLEOTIDE SEQUENCE</scope>
    <source>
        <strain evidence="4">AVDCRST_MAG50</strain>
    </source>
</reference>
<feature type="transmembrane region" description="Helical" evidence="2">
    <location>
        <begin position="167"/>
        <end position="185"/>
    </location>
</feature>
<keyword evidence="2" id="KW-1133">Transmembrane helix</keyword>
<dbReference type="InterPro" id="IPR029787">
    <property type="entry name" value="Nucleotide_cyclase"/>
</dbReference>
<dbReference type="Gene3D" id="3.30.70.270">
    <property type="match status" value="1"/>
</dbReference>
<name>A0A6J4H6X1_9ACTN</name>
<dbReference type="Pfam" id="PF00990">
    <property type="entry name" value="GGDEF"/>
    <property type="match status" value="1"/>
</dbReference>
<accession>A0A6J4H6X1</accession>
<dbReference type="CDD" id="cd01949">
    <property type="entry name" value="GGDEF"/>
    <property type="match status" value="1"/>
</dbReference>
<feature type="domain" description="GGDEF" evidence="3">
    <location>
        <begin position="176"/>
        <end position="322"/>
    </location>
</feature>
<protein>
    <recommendedName>
        <fullName evidence="3">GGDEF domain-containing protein</fullName>
    </recommendedName>
</protein>
<feature type="transmembrane region" description="Helical" evidence="2">
    <location>
        <begin position="21"/>
        <end position="45"/>
    </location>
</feature>
<sequence>MGRLEGDRRARWIWRADRHVATGDIPTVVLAAAVGFSYFLCAQFVLWLRDLEREGAGFWPASRVLSLVGAANVVEPLVAALLLGPAQASVRLAPMPNLARFIASAVLVGPFVGALIGSTGTIRAFETDLASEVVQWWIGDGLGVLVMAPVLLSWRHRPSTRRSRAETVVFWAMAGGVTAVAFLDWEAQWRMVTPYVAIPVLIWAGLRFGIRLVDQVLREVAERLALACRPGDTVARFGGDEFVILCPHVSDRAEIEAIARRVVDTVSAPMERDGGRLQLGASVGVVLAGDGETSPDGSSAEATKPCTGPSAAGTVSSSPTRPARHETSRAGDTGTMTDRNVLGGELEPCGTDPVTGFYRDGCCSTGPEDLGSHTICAVVTSEFLDHQRRIGNDLSTPMPQYRFPGLTPGDRWCVTAANWLRAHRDGAAAPVVLASTHERALEVVPLEVLQEHAVDVPTDAGALEE</sequence>
<dbReference type="EMBL" id="CADCTF010000017">
    <property type="protein sequence ID" value="CAA9216506.1"/>
    <property type="molecule type" value="Genomic_DNA"/>
</dbReference>
<dbReference type="Pfam" id="PF09996">
    <property type="entry name" value="DUF2237"/>
    <property type="match status" value="1"/>
</dbReference>
<feature type="transmembrane region" description="Helical" evidence="2">
    <location>
        <begin position="65"/>
        <end position="86"/>
    </location>
</feature>
<dbReference type="SUPFAM" id="SSF55073">
    <property type="entry name" value="Nucleotide cyclase"/>
    <property type="match status" value="1"/>
</dbReference>
<proteinExistence type="predicted"/>
<dbReference type="NCBIfam" id="TIGR00254">
    <property type="entry name" value="GGDEF"/>
    <property type="match status" value="1"/>
</dbReference>
<feature type="transmembrane region" description="Helical" evidence="2">
    <location>
        <begin position="136"/>
        <end position="155"/>
    </location>
</feature>
<dbReference type="GO" id="GO:0005886">
    <property type="term" value="C:plasma membrane"/>
    <property type="evidence" value="ECO:0007669"/>
    <property type="project" value="UniProtKB-SubCell"/>
</dbReference>
<dbReference type="InterPro" id="IPR018714">
    <property type="entry name" value="DUF2237"/>
</dbReference>
<dbReference type="PANTHER" id="PTHR37466">
    <property type="entry name" value="SLR1628 PROTEIN"/>
    <property type="match status" value="1"/>
</dbReference>
<gene>
    <name evidence="4" type="ORF">AVDCRST_MAG50-247</name>
</gene>
<evidence type="ECO:0000259" key="3">
    <source>
        <dbReference type="PROSITE" id="PS50887"/>
    </source>
</evidence>
<organism evidence="4">
    <name type="scientific">uncultured Acidimicrobiales bacterium</name>
    <dbReference type="NCBI Taxonomy" id="310071"/>
    <lineage>
        <taxon>Bacteria</taxon>
        <taxon>Bacillati</taxon>
        <taxon>Actinomycetota</taxon>
        <taxon>Acidimicrobiia</taxon>
        <taxon>Acidimicrobiales</taxon>
        <taxon>environmental samples</taxon>
    </lineage>
</organism>
<dbReference type="SMART" id="SM00267">
    <property type="entry name" value="GGDEF"/>
    <property type="match status" value="1"/>
</dbReference>
<dbReference type="AlphaFoldDB" id="A0A6J4H6X1"/>
<keyword evidence="2" id="KW-0812">Transmembrane</keyword>
<evidence type="ECO:0000256" key="2">
    <source>
        <dbReference type="SAM" id="Phobius"/>
    </source>
</evidence>
<keyword evidence="2" id="KW-0472">Membrane</keyword>
<evidence type="ECO:0000313" key="4">
    <source>
        <dbReference type="EMBL" id="CAA9216506.1"/>
    </source>
</evidence>
<dbReference type="InterPro" id="IPR043128">
    <property type="entry name" value="Rev_trsase/Diguanyl_cyclase"/>
</dbReference>
<feature type="transmembrane region" description="Helical" evidence="2">
    <location>
        <begin position="98"/>
        <end position="116"/>
    </location>
</feature>
<feature type="region of interest" description="Disordered" evidence="1">
    <location>
        <begin position="288"/>
        <end position="346"/>
    </location>
</feature>
<dbReference type="PANTHER" id="PTHR37466:SF1">
    <property type="entry name" value="SLR1628 PROTEIN"/>
    <property type="match status" value="1"/>
</dbReference>
<evidence type="ECO:0000256" key="1">
    <source>
        <dbReference type="SAM" id="MobiDB-lite"/>
    </source>
</evidence>
<dbReference type="Gene3D" id="3.30.56.110">
    <property type="entry name" value="Protein of unknown function DUF2237"/>
    <property type="match status" value="1"/>
</dbReference>